<accession>A0A0D8ZM30</accession>
<dbReference type="STRING" id="1618023.UH38_22025"/>
<dbReference type="RefSeq" id="WP_045056840.1">
    <property type="nucleotide sequence ID" value="NZ_CAWMDP010000031.1"/>
</dbReference>
<dbReference type="EMBL" id="JYON01000034">
    <property type="protein sequence ID" value="KJH69790.1"/>
    <property type="molecule type" value="Genomic_DNA"/>
</dbReference>
<evidence type="ECO:0000313" key="2">
    <source>
        <dbReference type="Proteomes" id="UP000032452"/>
    </source>
</evidence>
<proteinExistence type="predicted"/>
<organism evidence="1 2">
    <name type="scientific">Aliterella atlantica CENA595</name>
    <dbReference type="NCBI Taxonomy" id="1618023"/>
    <lineage>
        <taxon>Bacteria</taxon>
        <taxon>Bacillati</taxon>
        <taxon>Cyanobacteriota</taxon>
        <taxon>Cyanophyceae</taxon>
        <taxon>Chroococcidiopsidales</taxon>
        <taxon>Aliterellaceae</taxon>
        <taxon>Aliterella</taxon>
    </lineage>
</organism>
<keyword evidence="2" id="KW-1185">Reference proteome</keyword>
<comment type="caution">
    <text evidence="1">The sequence shown here is derived from an EMBL/GenBank/DDBJ whole genome shotgun (WGS) entry which is preliminary data.</text>
</comment>
<name>A0A0D8ZM30_9CYAN</name>
<gene>
    <name evidence="1" type="ORF">UH38_22025</name>
</gene>
<protein>
    <submittedName>
        <fullName evidence="1">Uncharacterized protein</fullName>
    </submittedName>
</protein>
<sequence length="59" mass="6761">MNLKEIDIDQIQDYIQQEKGKGRSIKEIVKELAEIRSDVTILSHDPVISKQQILAALEK</sequence>
<dbReference type="Proteomes" id="UP000032452">
    <property type="component" value="Unassembled WGS sequence"/>
</dbReference>
<dbReference type="AlphaFoldDB" id="A0A0D8ZM30"/>
<reference evidence="1 2" key="1">
    <citation type="submission" date="2015-02" db="EMBL/GenBank/DDBJ databases">
        <title>Draft genome of a novel marine cyanobacterium (Chroococcales) isolated from South Atlantic Ocean.</title>
        <authorList>
            <person name="Rigonato J."/>
            <person name="Alvarenga D.O."/>
            <person name="Branco L.H."/>
            <person name="Varani A.M."/>
            <person name="Brandini F.P."/>
            <person name="Fiore M.F."/>
        </authorList>
    </citation>
    <scope>NUCLEOTIDE SEQUENCE [LARGE SCALE GENOMIC DNA]</scope>
    <source>
        <strain evidence="1 2">CENA595</strain>
    </source>
</reference>
<evidence type="ECO:0000313" key="1">
    <source>
        <dbReference type="EMBL" id="KJH69790.1"/>
    </source>
</evidence>